<sequence length="304" mass="33514">MPLQRLNWALATQRSVEIWVRRDDLIDTHLSGNKFYKLYYNLRAAKAAGYKQLLSFGGAYSNHIYALAAAAKAYGFQAVGVIRGERPKYLSPTLQDAEAWGMKLHFVSRTDYRERSSPELRQKLTDIYGDFFEIPEGGANAYGVQGTKALGVAIHRQVKSDYTSVCLASGTANTLAGVAAGLQRAGDLAQKVIGFSVLKDAGDRGFQSLGAQVINYQKAINESTSNWCLINGFHGGGYGKKLPTNMRQFMTGFECETELQLDPVYTAKMCWGVAQLLAKDYWQSGSRLVLIHTGGLQGRRGFDL</sequence>
<proteinExistence type="inferred from homology"/>
<evidence type="ECO:0000313" key="5">
    <source>
        <dbReference type="EMBL" id="GGY70036.1"/>
    </source>
</evidence>
<keyword evidence="6" id="KW-1185">Reference proteome</keyword>
<gene>
    <name evidence="5" type="primary">dcyD</name>
    <name evidence="5" type="ORF">GCM10011613_13030</name>
</gene>
<dbReference type="InterPro" id="IPR001926">
    <property type="entry name" value="TrpB-like_PALP"/>
</dbReference>
<evidence type="ECO:0000313" key="6">
    <source>
        <dbReference type="Proteomes" id="UP000619761"/>
    </source>
</evidence>
<dbReference type="EMBL" id="BMYZ01000001">
    <property type="protein sequence ID" value="GGY70036.1"/>
    <property type="molecule type" value="Genomic_DNA"/>
</dbReference>
<dbReference type="Pfam" id="PF00291">
    <property type="entry name" value="PALP"/>
    <property type="match status" value="1"/>
</dbReference>
<accession>A0ABQ3AWF6</accession>
<comment type="cofactor">
    <cofactor evidence="1">
        <name>pyridoxal 5'-phosphate</name>
        <dbReference type="ChEBI" id="CHEBI:597326"/>
    </cofactor>
</comment>
<dbReference type="Proteomes" id="UP000619761">
    <property type="component" value="Unassembled WGS sequence"/>
</dbReference>
<dbReference type="PANTHER" id="PTHR43780:SF2">
    <property type="entry name" value="1-AMINOCYCLOPROPANE-1-CARBOXYLATE DEAMINASE-RELATED"/>
    <property type="match status" value="1"/>
</dbReference>
<evidence type="ECO:0000256" key="1">
    <source>
        <dbReference type="ARBA" id="ARBA00001933"/>
    </source>
</evidence>
<name>A0ABQ3AWF6_9GAMM</name>
<reference evidence="6" key="1">
    <citation type="journal article" date="2019" name="Int. J. Syst. Evol. Microbiol.">
        <title>The Global Catalogue of Microorganisms (GCM) 10K type strain sequencing project: providing services to taxonomists for standard genome sequencing and annotation.</title>
        <authorList>
            <consortium name="The Broad Institute Genomics Platform"/>
            <consortium name="The Broad Institute Genome Sequencing Center for Infectious Disease"/>
            <person name="Wu L."/>
            <person name="Ma J."/>
        </authorList>
    </citation>
    <scope>NUCLEOTIDE SEQUENCE [LARGE SCALE GENOMIC DNA]</scope>
    <source>
        <strain evidence="6">KCTC 32239</strain>
    </source>
</reference>
<organism evidence="5 6">
    <name type="scientific">Cellvibrio zantedeschiae</name>
    <dbReference type="NCBI Taxonomy" id="1237077"/>
    <lineage>
        <taxon>Bacteria</taxon>
        <taxon>Pseudomonadati</taxon>
        <taxon>Pseudomonadota</taxon>
        <taxon>Gammaproteobacteria</taxon>
        <taxon>Cellvibrionales</taxon>
        <taxon>Cellvibrionaceae</taxon>
        <taxon>Cellvibrio</taxon>
    </lineage>
</organism>
<comment type="caution">
    <text evidence="5">The sequence shown here is derived from an EMBL/GenBank/DDBJ whole genome shotgun (WGS) entry which is preliminary data.</text>
</comment>
<dbReference type="PANTHER" id="PTHR43780">
    <property type="entry name" value="1-AMINOCYCLOPROPANE-1-CARBOXYLATE DEAMINASE-RELATED"/>
    <property type="match status" value="1"/>
</dbReference>
<evidence type="ECO:0000259" key="4">
    <source>
        <dbReference type="Pfam" id="PF00291"/>
    </source>
</evidence>
<protein>
    <submittedName>
        <fullName evidence="5">1-aminocyclopropane-1-carboxylate deaminase</fullName>
    </submittedName>
</protein>
<keyword evidence="3" id="KW-0663">Pyridoxal phosphate</keyword>
<dbReference type="Gene3D" id="3.40.50.1100">
    <property type="match status" value="2"/>
</dbReference>
<dbReference type="InterPro" id="IPR027278">
    <property type="entry name" value="ACCD_DCysDesulf"/>
</dbReference>
<evidence type="ECO:0000256" key="2">
    <source>
        <dbReference type="ARBA" id="ARBA00008639"/>
    </source>
</evidence>
<feature type="domain" description="Tryptophan synthase beta chain-like PALP" evidence="4">
    <location>
        <begin position="9"/>
        <end position="198"/>
    </location>
</feature>
<dbReference type="PIRSF" id="PIRSF006278">
    <property type="entry name" value="ACCD_DCysDesulf"/>
    <property type="match status" value="1"/>
</dbReference>
<evidence type="ECO:0000256" key="3">
    <source>
        <dbReference type="ARBA" id="ARBA00022898"/>
    </source>
</evidence>
<comment type="similarity">
    <text evidence="2">Belongs to the ACC deaminase/D-cysteine desulfhydrase family.</text>
</comment>
<dbReference type="SUPFAM" id="SSF53686">
    <property type="entry name" value="Tryptophan synthase beta subunit-like PLP-dependent enzymes"/>
    <property type="match status" value="1"/>
</dbReference>
<dbReference type="InterPro" id="IPR036052">
    <property type="entry name" value="TrpB-like_PALP_sf"/>
</dbReference>